<evidence type="ECO:0000256" key="2">
    <source>
        <dbReference type="ARBA" id="ARBA00022771"/>
    </source>
</evidence>
<evidence type="ECO:0000256" key="1">
    <source>
        <dbReference type="ARBA" id="ARBA00022723"/>
    </source>
</evidence>
<dbReference type="Pfam" id="PF22908">
    <property type="entry name" value="PHD_NSD"/>
    <property type="match status" value="1"/>
</dbReference>
<dbReference type="OrthoDB" id="10550692at2759"/>
<feature type="region of interest" description="Disordered" evidence="5">
    <location>
        <begin position="535"/>
        <end position="565"/>
    </location>
</feature>
<accession>M2XWD9</accession>
<dbReference type="InterPro" id="IPR001965">
    <property type="entry name" value="Znf_PHD"/>
</dbReference>
<evidence type="ECO:0000259" key="6">
    <source>
        <dbReference type="PROSITE" id="PS51913"/>
    </source>
</evidence>
<keyword evidence="1" id="KW-0479">Metal-binding</keyword>
<name>M2XWD9_GALSU</name>
<keyword evidence="8" id="KW-1185">Reference proteome</keyword>
<dbReference type="Gramene" id="EME27923">
    <property type="protein sequence ID" value="EME27923"/>
    <property type="gene ID" value="Gasu_45850"/>
</dbReference>
<dbReference type="SMART" id="SM00249">
    <property type="entry name" value="PHD"/>
    <property type="match status" value="1"/>
</dbReference>
<dbReference type="GeneID" id="17086803"/>
<evidence type="ECO:0000313" key="8">
    <source>
        <dbReference type="Proteomes" id="UP000030680"/>
    </source>
</evidence>
<dbReference type="GO" id="GO:0006355">
    <property type="term" value="P:regulation of DNA-templated transcription"/>
    <property type="evidence" value="ECO:0007669"/>
    <property type="project" value="InterPro"/>
</dbReference>
<dbReference type="EMBL" id="KB454526">
    <property type="protein sequence ID" value="EME27923.1"/>
    <property type="molecule type" value="Genomic_DNA"/>
</dbReference>
<evidence type="ECO:0000256" key="3">
    <source>
        <dbReference type="ARBA" id="ARBA00022833"/>
    </source>
</evidence>
<feature type="domain" description="HTH HARE-type" evidence="6">
    <location>
        <begin position="607"/>
        <end position="679"/>
    </location>
</feature>
<dbReference type="KEGG" id="gsl:Gasu_45850"/>
<dbReference type="Proteomes" id="UP000030680">
    <property type="component" value="Unassembled WGS sequence"/>
</dbReference>
<dbReference type="InterPro" id="IPR013083">
    <property type="entry name" value="Znf_RING/FYVE/PHD"/>
</dbReference>
<evidence type="ECO:0000256" key="5">
    <source>
        <dbReference type="SAM" id="MobiDB-lite"/>
    </source>
</evidence>
<keyword evidence="3" id="KW-0862">Zinc</keyword>
<keyword evidence="2" id="KW-0863">Zinc-finger</keyword>
<gene>
    <name evidence="7" type="ORF">Gasu_45850</name>
</gene>
<dbReference type="InterPro" id="IPR055198">
    <property type="entry name" value="NSD_PHD"/>
</dbReference>
<organism evidence="7 8">
    <name type="scientific">Galdieria sulphuraria</name>
    <name type="common">Red alga</name>
    <dbReference type="NCBI Taxonomy" id="130081"/>
    <lineage>
        <taxon>Eukaryota</taxon>
        <taxon>Rhodophyta</taxon>
        <taxon>Bangiophyceae</taxon>
        <taxon>Galdieriales</taxon>
        <taxon>Galdieriaceae</taxon>
        <taxon>Galdieria</taxon>
    </lineage>
</organism>
<dbReference type="AlphaFoldDB" id="M2XWD9"/>
<dbReference type="RefSeq" id="XP_005704443.1">
    <property type="nucleotide sequence ID" value="XM_005704386.1"/>
</dbReference>
<feature type="region of interest" description="Disordered" evidence="5">
    <location>
        <begin position="685"/>
        <end position="711"/>
    </location>
</feature>
<protein>
    <recommendedName>
        <fullName evidence="6">HTH HARE-type domain-containing protein</fullName>
    </recommendedName>
</protein>
<evidence type="ECO:0000313" key="7">
    <source>
        <dbReference type="EMBL" id="EME27923.1"/>
    </source>
</evidence>
<dbReference type="GO" id="GO:0008270">
    <property type="term" value="F:zinc ion binding"/>
    <property type="evidence" value="ECO:0007669"/>
    <property type="project" value="UniProtKB-KW"/>
</dbReference>
<dbReference type="Gene3D" id="3.30.40.10">
    <property type="entry name" value="Zinc/RING finger domain, C3HC4 (zinc finger)"/>
    <property type="match status" value="1"/>
</dbReference>
<sequence length="711" mass="80797">MDSYEQNKRRKIKYSSLSVQTGPVGAHSNETFEQVVQTQYGAFEMPDKESLSNSILSTQAAKASSSDVSSVPFNPKVLAIKIFFGNEYCIFRANSETLLKQVLSEASEFWNIPVSQYVLVDENDWVVSLLEKAETLMLNAVKDTRTGINEDNRISPDNSSTECIQLWLVEKKKKKRFNYQNDKNSVDFSLPRVKTSFFTGNLGPSQEVPKISPIFRFPMKGEFHFTKEAKNQEELATGHNEMNESQNSLEADNIQPNQTGEVAKLLVSLYPQSKNAELSERNVARTDATFSRNSLPRAAVDHPMQKYNMSPSLKAQIDSLFIMEDERTFCHICGQRDVKSPWLIRCRLADCAMLYHPDCVRWIPSDATYSSMCGEEQLLRHILTDLSVWKCPKHRCSECGDDSNPLASCTLCTMSYCSKHVPPTVRPQQLSPYDWQESMDRKSRKIICDVCLVKEETKKDPSCSSIMKMDVEQRSPFALCVMNLETTLLPRVEPQKIEFPWFATHFIQKRRRDTESITETDKARTRAIQELEASSDSTIGYSERTPKNTEISGAPSQKRPYIRRISPESLKRNDFDFRLNDGSIVKLGPLLNMKLTDDDVAAGLTNNRVLQAAFIILKDEKKPLDARALAERASERGFHCLSLMPNNTFSSQIYRNMKRKKEHSAFYKVNNGEFGLKIWLLTGNSPTGEDGEENKDTQISLPDGIENSDTL</sequence>
<reference evidence="8" key="1">
    <citation type="journal article" date="2013" name="Science">
        <title>Gene transfer from bacteria and archaea facilitated evolution of an extremophilic eukaryote.</title>
        <authorList>
            <person name="Schonknecht G."/>
            <person name="Chen W.H."/>
            <person name="Ternes C.M."/>
            <person name="Barbier G.G."/>
            <person name="Shrestha R.P."/>
            <person name="Stanke M."/>
            <person name="Brautigam A."/>
            <person name="Baker B.J."/>
            <person name="Banfield J.F."/>
            <person name="Garavito R.M."/>
            <person name="Carr K."/>
            <person name="Wilkerson C."/>
            <person name="Rensing S.A."/>
            <person name="Gagneul D."/>
            <person name="Dickenson N.E."/>
            <person name="Oesterhelt C."/>
            <person name="Lercher M.J."/>
            <person name="Weber A.P."/>
        </authorList>
    </citation>
    <scope>NUCLEOTIDE SEQUENCE [LARGE SCALE GENOMIC DNA]</scope>
    <source>
        <strain evidence="8">074W</strain>
    </source>
</reference>
<evidence type="ECO:0000256" key="4">
    <source>
        <dbReference type="ARBA" id="ARBA00023163"/>
    </source>
</evidence>
<dbReference type="PROSITE" id="PS51913">
    <property type="entry name" value="HTH_HARE"/>
    <property type="match status" value="1"/>
</dbReference>
<dbReference type="Pfam" id="PF05066">
    <property type="entry name" value="HARE-HTH"/>
    <property type="match status" value="1"/>
</dbReference>
<proteinExistence type="predicted"/>
<keyword evidence="4" id="KW-0804">Transcription</keyword>
<dbReference type="InterPro" id="IPR007759">
    <property type="entry name" value="Asxl_HARE-HTH"/>
</dbReference>